<dbReference type="Gene3D" id="1.10.357.10">
    <property type="entry name" value="Tetracycline Repressor, domain 2"/>
    <property type="match status" value="1"/>
</dbReference>
<reference evidence="4 5" key="1">
    <citation type="submission" date="2021-04" db="EMBL/GenBank/DDBJ databases">
        <title>Magnetospirillum sulfuroxidans sp. nov., a facultative chemolithoautotrophic sulfur-oxidizing alphaproteobacterium isolated from freshwater sediment and proposals for Paramagetospirillum gen. nov., and Magnetospirillaceae fam. nov.</title>
        <authorList>
            <person name="Koziaeva V."/>
            <person name="Geelhoed J.S."/>
            <person name="Sorokin D.Y."/>
            <person name="Grouzdev D.S."/>
        </authorList>
    </citation>
    <scope>NUCLEOTIDE SEQUENCE [LARGE SCALE GENOMIC DNA]</scope>
    <source>
        <strain evidence="4 5">J10</strain>
    </source>
</reference>
<dbReference type="Pfam" id="PF00440">
    <property type="entry name" value="TetR_N"/>
    <property type="match status" value="1"/>
</dbReference>
<dbReference type="InterPro" id="IPR009057">
    <property type="entry name" value="Homeodomain-like_sf"/>
</dbReference>
<dbReference type="RefSeq" id="WP_211548774.1">
    <property type="nucleotide sequence ID" value="NZ_JAGTUF010000009.1"/>
</dbReference>
<dbReference type="PANTHER" id="PTHR30055:SF146">
    <property type="entry name" value="HTH-TYPE TRANSCRIPTIONAL DUAL REGULATOR CECR"/>
    <property type="match status" value="1"/>
</dbReference>
<evidence type="ECO:0000313" key="5">
    <source>
        <dbReference type="Proteomes" id="UP000680714"/>
    </source>
</evidence>
<sequence length="210" mass="23349">MRDEPCTSRRDKRRVAMLEAAHRLFLERGYGATTLAEVVKCSGGSLATLYDLFEGKEGLFRAVIAGQCVQIAESLEQAEMADLPPAQALRRFAEAIFDIVLSKDSIALLRQIIAEASQFPELGRTLFATGVEVIHSKVDGYLRRQTARGLLDISEPRVASNIFIEMVLQQYRMRLLCGVPVSLTAEEKKAHLDRTLAVFLRAFGPAQRNP</sequence>
<comment type="caution">
    <text evidence="4">The sequence shown here is derived from an EMBL/GenBank/DDBJ whole genome shotgun (WGS) entry which is preliminary data.</text>
</comment>
<feature type="domain" description="HTH tetR-type" evidence="3">
    <location>
        <begin position="11"/>
        <end position="71"/>
    </location>
</feature>
<dbReference type="Proteomes" id="UP000680714">
    <property type="component" value="Unassembled WGS sequence"/>
</dbReference>
<protein>
    <submittedName>
        <fullName evidence="4">TetR/AcrR family transcriptional regulator</fullName>
    </submittedName>
</protein>
<dbReference type="PRINTS" id="PR00455">
    <property type="entry name" value="HTHTETR"/>
</dbReference>
<evidence type="ECO:0000256" key="2">
    <source>
        <dbReference type="PROSITE-ProRule" id="PRU00335"/>
    </source>
</evidence>
<dbReference type="EMBL" id="JAGTUF010000009">
    <property type="protein sequence ID" value="MBR9972228.1"/>
    <property type="molecule type" value="Genomic_DNA"/>
</dbReference>
<dbReference type="InterPro" id="IPR036271">
    <property type="entry name" value="Tet_transcr_reg_TetR-rel_C_sf"/>
</dbReference>
<evidence type="ECO:0000259" key="3">
    <source>
        <dbReference type="PROSITE" id="PS50977"/>
    </source>
</evidence>
<evidence type="ECO:0000313" key="4">
    <source>
        <dbReference type="EMBL" id="MBR9972228.1"/>
    </source>
</evidence>
<dbReference type="InterPro" id="IPR050109">
    <property type="entry name" value="HTH-type_TetR-like_transc_reg"/>
</dbReference>
<dbReference type="Gene3D" id="1.10.10.60">
    <property type="entry name" value="Homeodomain-like"/>
    <property type="match status" value="1"/>
</dbReference>
<organism evidence="4 5">
    <name type="scientific">Magnetospirillum sulfuroxidans</name>
    <dbReference type="NCBI Taxonomy" id="611300"/>
    <lineage>
        <taxon>Bacteria</taxon>
        <taxon>Pseudomonadati</taxon>
        <taxon>Pseudomonadota</taxon>
        <taxon>Alphaproteobacteria</taxon>
        <taxon>Rhodospirillales</taxon>
        <taxon>Rhodospirillaceae</taxon>
        <taxon>Magnetospirillum</taxon>
    </lineage>
</organism>
<dbReference type="PROSITE" id="PS50977">
    <property type="entry name" value="HTH_TETR_2"/>
    <property type="match status" value="1"/>
</dbReference>
<dbReference type="InterPro" id="IPR001647">
    <property type="entry name" value="HTH_TetR"/>
</dbReference>
<keyword evidence="1 2" id="KW-0238">DNA-binding</keyword>
<dbReference type="PANTHER" id="PTHR30055">
    <property type="entry name" value="HTH-TYPE TRANSCRIPTIONAL REGULATOR RUTR"/>
    <property type="match status" value="1"/>
</dbReference>
<dbReference type="SUPFAM" id="SSF46689">
    <property type="entry name" value="Homeodomain-like"/>
    <property type="match status" value="1"/>
</dbReference>
<dbReference type="Pfam" id="PF14246">
    <property type="entry name" value="TetR_C_7"/>
    <property type="match status" value="1"/>
</dbReference>
<feature type="DNA-binding region" description="H-T-H motif" evidence="2">
    <location>
        <begin position="34"/>
        <end position="53"/>
    </location>
</feature>
<accession>A0ABS5IER9</accession>
<keyword evidence="5" id="KW-1185">Reference proteome</keyword>
<evidence type="ECO:0000256" key="1">
    <source>
        <dbReference type="ARBA" id="ARBA00023125"/>
    </source>
</evidence>
<dbReference type="InterPro" id="IPR039536">
    <property type="entry name" value="TetR_C_Proteobacteria"/>
</dbReference>
<dbReference type="SUPFAM" id="SSF48498">
    <property type="entry name" value="Tetracyclin repressor-like, C-terminal domain"/>
    <property type="match status" value="1"/>
</dbReference>
<proteinExistence type="predicted"/>
<gene>
    <name evidence="4" type="ORF">KEC16_10945</name>
</gene>
<name>A0ABS5IER9_9PROT</name>